<dbReference type="HOGENOM" id="CLU_2736775_0_0_11"/>
<evidence type="ECO:0000256" key="1">
    <source>
        <dbReference type="SAM" id="MobiDB-lite"/>
    </source>
</evidence>
<gene>
    <name evidence="2" type="ordered locus">PPA0930</name>
</gene>
<sequence>MTSDVMASDGAGPDGTRTVLLRRDGRAVMSSIPAKKWSENRAATSPSTFLGRNGDNDSEVSRQFRATASLS</sequence>
<dbReference type="AlphaFoldDB" id="Q6A983"/>
<protein>
    <submittedName>
        <fullName evidence="2">Uncharacterized protein</fullName>
    </submittedName>
</protein>
<proteinExistence type="predicted"/>
<feature type="region of interest" description="Disordered" evidence="1">
    <location>
        <begin position="38"/>
        <end position="71"/>
    </location>
</feature>
<organism evidence="2 3">
    <name type="scientific">Cutibacterium acnes (strain DSM 16379 / KPA171202)</name>
    <name type="common">Propionibacterium acnes</name>
    <dbReference type="NCBI Taxonomy" id="267747"/>
    <lineage>
        <taxon>Bacteria</taxon>
        <taxon>Bacillati</taxon>
        <taxon>Actinomycetota</taxon>
        <taxon>Actinomycetes</taxon>
        <taxon>Propionibacteriales</taxon>
        <taxon>Propionibacteriaceae</taxon>
        <taxon>Cutibacterium</taxon>
    </lineage>
</organism>
<dbReference type="EnsemblBacteria" id="AAT82683">
    <property type="protein sequence ID" value="AAT82683"/>
    <property type="gene ID" value="PPA0930"/>
</dbReference>
<feature type="compositionally biased region" description="Polar residues" evidence="1">
    <location>
        <begin position="41"/>
        <end position="50"/>
    </location>
</feature>
<dbReference type="KEGG" id="pac:PPA0930"/>
<evidence type="ECO:0000313" key="2">
    <source>
        <dbReference type="EMBL" id="AAT82683.1"/>
    </source>
</evidence>
<name>Q6A983_CUTAK</name>
<dbReference type="Proteomes" id="UP000000603">
    <property type="component" value="Chromosome"/>
</dbReference>
<accession>Q6A983</accession>
<reference evidence="2 3" key="1">
    <citation type="journal article" date="2004" name="Science">
        <title>The complete genome sequence of Propionibacterium acnes, a commensal of human skin.</title>
        <authorList>
            <person name="Bruggemann H."/>
            <person name="Henne A."/>
            <person name="Hoster F."/>
            <person name="Liesegang H."/>
            <person name="Wiezer A."/>
            <person name="Strittmatter A."/>
            <person name="Hujer S."/>
            <person name="Durre P."/>
            <person name="Gottschalk G."/>
        </authorList>
    </citation>
    <scope>NUCLEOTIDE SEQUENCE [LARGE SCALE GENOMIC DNA]</scope>
    <source>
        <strain evidence="3">DSM 16379 / KPA171202</strain>
    </source>
</reference>
<dbReference type="EMBL" id="AE017283">
    <property type="protein sequence ID" value="AAT82683.1"/>
    <property type="molecule type" value="Genomic_DNA"/>
</dbReference>
<evidence type="ECO:0000313" key="3">
    <source>
        <dbReference type="Proteomes" id="UP000000603"/>
    </source>
</evidence>